<proteinExistence type="predicted"/>
<comment type="caution">
    <text evidence="2">The sequence shown here is derived from an EMBL/GenBank/DDBJ whole genome shotgun (WGS) entry which is preliminary data.</text>
</comment>
<evidence type="ECO:0000256" key="1">
    <source>
        <dbReference type="SAM" id="MobiDB-lite"/>
    </source>
</evidence>
<evidence type="ECO:0000313" key="3">
    <source>
        <dbReference type="Proteomes" id="UP000298061"/>
    </source>
</evidence>
<feature type="region of interest" description="Disordered" evidence="1">
    <location>
        <begin position="1"/>
        <end position="21"/>
    </location>
</feature>
<feature type="compositionally biased region" description="Pro residues" evidence="1">
    <location>
        <begin position="1"/>
        <end position="14"/>
    </location>
</feature>
<reference evidence="2 3" key="1">
    <citation type="submission" date="2019-02" db="EMBL/GenBank/DDBJ databases">
        <title>Genome sequencing of the rare red list fungi Hericium alpestre (H. flagellum).</title>
        <authorList>
            <person name="Buettner E."/>
            <person name="Kellner H."/>
        </authorList>
    </citation>
    <scope>NUCLEOTIDE SEQUENCE [LARGE SCALE GENOMIC DNA]</scope>
    <source>
        <strain evidence="2 3">DSM 108284</strain>
    </source>
</reference>
<feature type="compositionally biased region" description="Polar residues" evidence="1">
    <location>
        <begin position="37"/>
        <end position="46"/>
    </location>
</feature>
<feature type="compositionally biased region" description="Basic and acidic residues" evidence="1">
    <location>
        <begin position="55"/>
        <end position="68"/>
    </location>
</feature>
<name>A0A4Y9ZK89_9AGAM</name>
<gene>
    <name evidence="2" type="ORF">EWM64_g9008</name>
</gene>
<feature type="region of interest" description="Disordered" evidence="1">
    <location>
        <begin position="37"/>
        <end position="88"/>
    </location>
</feature>
<dbReference type="Proteomes" id="UP000298061">
    <property type="component" value="Unassembled WGS sequence"/>
</dbReference>
<organism evidence="2 3">
    <name type="scientific">Hericium alpestre</name>
    <dbReference type="NCBI Taxonomy" id="135208"/>
    <lineage>
        <taxon>Eukaryota</taxon>
        <taxon>Fungi</taxon>
        <taxon>Dikarya</taxon>
        <taxon>Basidiomycota</taxon>
        <taxon>Agaricomycotina</taxon>
        <taxon>Agaricomycetes</taxon>
        <taxon>Russulales</taxon>
        <taxon>Hericiaceae</taxon>
        <taxon>Hericium</taxon>
    </lineage>
</organism>
<dbReference type="AlphaFoldDB" id="A0A4Y9ZK89"/>
<dbReference type="EMBL" id="SFCI01001761">
    <property type="protein sequence ID" value="TFY75005.1"/>
    <property type="molecule type" value="Genomic_DNA"/>
</dbReference>
<sequence>MSYRPPPPGSPGLPPTLYSGMSSLQIGQRGTRYGALQQSLHPTASQPHKALLKAPKAEHAQRLRKSEHPGSTTPWKDPRKAAATSAGHKHVIKDEVVTRRIIKDEAVARQMSPYWSVFPPDARSSSRKETEEMLRTFKDCLRDQKVENQELRTAYEDVLDVEQDLDRMIRAIPERNRALEDLMLRVRRIAPDEESRRKAQNSLDSMYKSFGEIDEIMRKVDPTYPM</sequence>
<accession>A0A4Y9ZK89</accession>
<evidence type="ECO:0000313" key="2">
    <source>
        <dbReference type="EMBL" id="TFY75005.1"/>
    </source>
</evidence>
<protein>
    <submittedName>
        <fullName evidence="2">Uncharacterized protein</fullName>
    </submittedName>
</protein>
<keyword evidence="3" id="KW-1185">Reference proteome</keyword>